<organism evidence="4 5">
    <name type="scientific">Pyrodictium occultum</name>
    <dbReference type="NCBI Taxonomy" id="2309"/>
    <lineage>
        <taxon>Archaea</taxon>
        <taxon>Thermoproteota</taxon>
        <taxon>Thermoprotei</taxon>
        <taxon>Desulfurococcales</taxon>
        <taxon>Pyrodictiaceae</taxon>
        <taxon>Pyrodictium</taxon>
    </lineage>
</organism>
<keyword evidence="1" id="KW-0732">Signal</keyword>
<dbReference type="SUPFAM" id="SSF53822">
    <property type="entry name" value="Periplasmic binding protein-like I"/>
    <property type="match status" value="1"/>
</dbReference>
<dbReference type="AlphaFoldDB" id="A0A0V8RTW3"/>
<feature type="region of interest" description="Disordered" evidence="2">
    <location>
        <begin position="38"/>
        <end position="59"/>
    </location>
</feature>
<evidence type="ECO:0000256" key="2">
    <source>
        <dbReference type="SAM" id="MobiDB-lite"/>
    </source>
</evidence>
<comment type="caution">
    <text evidence="4">The sequence shown here is derived from an EMBL/GenBank/DDBJ whole genome shotgun (WGS) entry which is preliminary data.</text>
</comment>
<dbReference type="Gene3D" id="3.40.50.2300">
    <property type="match status" value="2"/>
</dbReference>
<evidence type="ECO:0000313" key="5">
    <source>
        <dbReference type="Proteomes" id="UP000053352"/>
    </source>
</evidence>
<dbReference type="EMBL" id="LNTB01000001">
    <property type="protein sequence ID" value="KSW11494.1"/>
    <property type="molecule type" value="Genomic_DNA"/>
</dbReference>
<dbReference type="InterPro" id="IPR028082">
    <property type="entry name" value="Peripla_BP_I"/>
</dbReference>
<keyword evidence="5" id="KW-1185">Reference proteome</keyword>
<evidence type="ECO:0000256" key="1">
    <source>
        <dbReference type="ARBA" id="ARBA00022729"/>
    </source>
</evidence>
<dbReference type="CDD" id="cd06334">
    <property type="entry name" value="PBP1_ABC_ligand_binding-like"/>
    <property type="match status" value="1"/>
</dbReference>
<reference evidence="4 5" key="1">
    <citation type="submission" date="2015-11" db="EMBL/GenBank/DDBJ databases">
        <title>Genome sequence of Pyrodictium occultum PL-19, a marine hyperthermophilic archaeon isolated from Volcano, Italy.</title>
        <authorList>
            <person name="Utturkar S."/>
            <person name="Huber H."/>
            <person name="Leptihn S."/>
            <person name="Brown S."/>
            <person name="Stetter K.O."/>
            <person name="Podar M."/>
        </authorList>
    </citation>
    <scope>NUCLEOTIDE SEQUENCE [LARGE SCALE GENOMIC DNA]</scope>
    <source>
        <strain evidence="4 5">PL-19</strain>
    </source>
</reference>
<dbReference type="Pfam" id="PF13458">
    <property type="entry name" value="Peripla_BP_6"/>
    <property type="match status" value="1"/>
</dbReference>
<feature type="domain" description="Leucine-binding protein" evidence="3">
    <location>
        <begin position="80"/>
        <end position="388"/>
    </location>
</feature>
<gene>
    <name evidence="4" type="ORF">CF15_01200</name>
</gene>
<evidence type="ECO:0000313" key="4">
    <source>
        <dbReference type="EMBL" id="KSW11494.1"/>
    </source>
</evidence>
<proteinExistence type="predicted"/>
<evidence type="ECO:0000259" key="3">
    <source>
        <dbReference type="Pfam" id="PF13458"/>
    </source>
</evidence>
<dbReference type="InterPro" id="IPR051010">
    <property type="entry name" value="BCAA_transport"/>
</dbReference>
<protein>
    <recommendedName>
        <fullName evidence="3">Leucine-binding protein domain-containing protein</fullName>
    </recommendedName>
</protein>
<dbReference type="PANTHER" id="PTHR30483:SF38">
    <property type="entry name" value="BLR7848 PROTEIN"/>
    <property type="match status" value="1"/>
</dbReference>
<name>A0A0V8RTW3_PYROC</name>
<accession>A0A0V8RTW3</accession>
<dbReference type="Proteomes" id="UP000053352">
    <property type="component" value="Unassembled WGS sequence"/>
</dbReference>
<dbReference type="InterPro" id="IPR028081">
    <property type="entry name" value="Leu-bd"/>
</dbReference>
<sequence>MSLMSRSAAIAVGIVVIIIVIAAAAVLMKGGGGAKPAPAAASPSTTAAPATTQTTSTTTAATTATTGTAAATATAGKTMKINVGLLVDLSGPTSDVGKDYARGAELAFKYFNEKGIYTKDGVRVVINYIKRDYGYQPPKAAEFYKEFRDRYHVIAIVGWGTADTEFLSSQVAKDRIFYVSASYSAKLVPQPYNFFPAPDYSTQACAAVAWMAQRKPNATLVLLYDHKVAYSKSPIPAIKAMAEKLGMKVYDVDLPLKASEADATNAVKQAMTYNPDFLWCGNTIGSCSLAARAMAKLGLNAVMVANVWGFDERFPELAAADIRGKAAGVSPWIWPEYAKDKPGYQELYEAVKLYGKDLGISEKDVNLRIMQGFINVWLLVKAITMTTSKDLQEKGGEALKMAIESSCNGEPIKLGDITPPMRYCPGSHLPFRTAYIVVYGEDGQFHFEGPIEAKGVDCVKATLQGGG</sequence>
<dbReference type="PANTHER" id="PTHR30483">
    <property type="entry name" value="LEUCINE-SPECIFIC-BINDING PROTEIN"/>
    <property type="match status" value="1"/>
</dbReference>
<dbReference type="STRING" id="2309.CF15_01200"/>